<proteinExistence type="inferred from homology"/>
<dbReference type="AlphaFoldDB" id="A0AAN4UU92"/>
<dbReference type="CDD" id="cd04659">
    <property type="entry name" value="Piwi_piwi-like_ProArk"/>
    <property type="match status" value="1"/>
</dbReference>
<comment type="similarity">
    <text evidence="1">Belongs to the argonaute family. Long pAgo subfamily.</text>
</comment>
<dbReference type="InterPro" id="IPR036397">
    <property type="entry name" value="RNaseH_sf"/>
</dbReference>
<organism evidence="5 8">
    <name type="scientific">Allgaiera indica</name>
    <dbReference type="NCBI Taxonomy" id="765699"/>
    <lineage>
        <taxon>Bacteria</taxon>
        <taxon>Pseudomonadati</taxon>
        <taxon>Pseudomonadota</taxon>
        <taxon>Alphaproteobacteria</taxon>
        <taxon>Rhodobacterales</taxon>
        <taxon>Paracoccaceae</taxon>
        <taxon>Allgaiera</taxon>
    </lineage>
</organism>
<dbReference type="SUPFAM" id="SSF53098">
    <property type="entry name" value="Ribonuclease H-like"/>
    <property type="match status" value="1"/>
</dbReference>
<evidence type="ECO:0000256" key="3">
    <source>
        <dbReference type="SAM" id="MobiDB-lite"/>
    </source>
</evidence>
<keyword evidence="7" id="KW-1185">Reference proteome</keyword>
<evidence type="ECO:0000256" key="1">
    <source>
        <dbReference type="ARBA" id="ARBA00035012"/>
    </source>
</evidence>
<evidence type="ECO:0000313" key="6">
    <source>
        <dbReference type="EMBL" id="SDX50611.1"/>
    </source>
</evidence>
<dbReference type="SMART" id="SM00950">
    <property type="entry name" value="Piwi"/>
    <property type="match status" value="1"/>
</dbReference>
<accession>A0AAN4UU92</accession>
<dbReference type="GO" id="GO:0003676">
    <property type="term" value="F:nucleic acid binding"/>
    <property type="evidence" value="ECO:0007669"/>
    <property type="project" value="InterPro"/>
</dbReference>
<dbReference type="Gene3D" id="3.30.420.10">
    <property type="entry name" value="Ribonuclease H-like superfamily/Ribonuclease H"/>
    <property type="match status" value="1"/>
</dbReference>
<dbReference type="EMBL" id="FNOB01000018">
    <property type="protein sequence ID" value="SDX50611.1"/>
    <property type="molecule type" value="Genomic_DNA"/>
</dbReference>
<feature type="compositionally biased region" description="Acidic residues" evidence="3">
    <location>
        <begin position="165"/>
        <end position="177"/>
    </location>
</feature>
<dbReference type="InterPro" id="IPR003165">
    <property type="entry name" value="Piwi"/>
</dbReference>
<feature type="domain" description="Piwi" evidence="4">
    <location>
        <begin position="203"/>
        <end position="480"/>
    </location>
</feature>
<dbReference type="EMBL" id="BNAB01000015">
    <property type="protein sequence ID" value="GHE04182.1"/>
    <property type="molecule type" value="Genomic_DNA"/>
</dbReference>
<sequence>MMKLSHLQEPELEFGLGQRHVDIRYGLMDNGPFDTGQVGAPSNVRLGLIGDAETVDGVREWLIRCHEGIEAKTDTRLTNLYPPFPGTADDGPFKVPFILVDQDTRTISTRKLKKLEGSNPLTRSDRYAELFIDELRALADGNSPPSVVIVALPIDVIASVNAAGDDGDLIEGEPGPEDDLKQAPTPTGVDFRARLKIAAMRYGVPIQIVQPVLYDPKVKIPLKTKPENSRDVQEDATRAWNFFTALYYKAGGLPWRLARDARQLRSCFIGISFHKTPDGRFLDASTAQMFDERGEGLILRGGRAAELSEDRRPYMTEGDAHDLLSRSLKHFRDQHHHYPARVVLHKSSPFHAQEMAGFEAAIDECDIDNLDCLAISKASLRLYREGNYPPLRGTLLRLDGDRAVLYTRGGVDFFRTYTGMYVPSPLMIRSQAPSQPVSHNAAEVLALTKMNWNNTQFDNGFPITLAASKNVGKILKYVTDDDPLKTRYSFFM</sequence>
<evidence type="ECO:0000313" key="8">
    <source>
        <dbReference type="Proteomes" id="UP000634647"/>
    </source>
</evidence>
<name>A0AAN4UU92_9RHOB</name>
<evidence type="ECO:0000313" key="7">
    <source>
        <dbReference type="Proteomes" id="UP000199541"/>
    </source>
</evidence>
<protein>
    <recommendedName>
        <fullName evidence="2">Protein argonaute</fullName>
    </recommendedName>
</protein>
<dbReference type="RefSeq" id="WP_035838023.1">
    <property type="nucleotide sequence ID" value="NZ_BNAB01000015.1"/>
</dbReference>
<feature type="region of interest" description="Disordered" evidence="3">
    <location>
        <begin position="165"/>
        <end position="185"/>
    </location>
</feature>
<dbReference type="Proteomes" id="UP000634647">
    <property type="component" value="Unassembled WGS sequence"/>
</dbReference>
<comment type="caution">
    <text evidence="5">The sequence shown here is derived from an EMBL/GenBank/DDBJ whole genome shotgun (WGS) entry which is preliminary data.</text>
</comment>
<gene>
    <name evidence="5" type="ORF">GCM10008024_30350</name>
    <name evidence="6" type="ORF">SAMN05444006_11854</name>
</gene>
<evidence type="ECO:0000256" key="2">
    <source>
        <dbReference type="ARBA" id="ARBA00035032"/>
    </source>
</evidence>
<evidence type="ECO:0000259" key="4">
    <source>
        <dbReference type="SMART" id="SM00950"/>
    </source>
</evidence>
<dbReference type="InterPro" id="IPR012337">
    <property type="entry name" value="RNaseH-like_sf"/>
</dbReference>
<evidence type="ECO:0000313" key="5">
    <source>
        <dbReference type="EMBL" id="GHE04182.1"/>
    </source>
</evidence>
<dbReference type="Proteomes" id="UP000199541">
    <property type="component" value="Unassembled WGS sequence"/>
</dbReference>
<reference evidence="5" key="3">
    <citation type="submission" date="2023-06" db="EMBL/GenBank/DDBJ databases">
        <authorList>
            <person name="Sun Q."/>
            <person name="Zhou Y."/>
        </authorList>
    </citation>
    <scope>NUCLEOTIDE SEQUENCE</scope>
    <source>
        <strain evidence="5">CGMCC 1.10859</strain>
    </source>
</reference>
<reference evidence="6 7" key="2">
    <citation type="submission" date="2016-10" db="EMBL/GenBank/DDBJ databases">
        <authorList>
            <person name="Varghese N."/>
            <person name="Submissions S."/>
        </authorList>
    </citation>
    <scope>NUCLEOTIDE SEQUENCE [LARGE SCALE GENOMIC DNA]</scope>
    <source>
        <strain evidence="6 7">DSM 24802</strain>
    </source>
</reference>
<reference evidence="5" key="1">
    <citation type="journal article" date="2014" name="Int. J. Syst. Evol. Microbiol.">
        <title>Complete genome sequence of Corynebacterium casei LMG S-19264T (=DSM 44701T), isolated from a smear-ripened cheese.</title>
        <authorList>
            <consortium name="US DOE Joint Genome Institute (JGI-PGF)"/>
            <person name="Walter F."/>
            <person name="Albersmeier A."/>
            <person name="Kalinowski J."/>
            <person name="Ruckert C."/>
        </authorList>
    </citation>
    <scope>NUCLEOTIDE SEQUENCE</scope>
    <source>
        <strain evidence="5">CGMCC 1.10859</strain>
    </source>
</reference>